<evidence type="ECO:0000313" key="3">
    <source>
        <dbReference type="Proteomes" id="UP000799778"/>
    </source>
</evidence>
<dbReference type="EMBL" id="ML978072">
    <property type="protein sequence ID" value="KAF2012436.1"/>
    <property type="molecule type" value="Genomic_DNA"/>
</dbReference>
<reference evidence="2" key="1">
    <citation type="journal article" date="2020" name="Stud. Mycol.">
        <title>101 Dothideomycetes genomes: a test case for predicting lifestyles and emergence of pathogens.</title>
        <authorList>
            <person name="Haridas S."/>
            <person name="Albert R."/>
            <person name="Binder M."/>
            <person name="Bloem J."/>
            <person name="Labutti K."/>
            <person name="Salamov A."/>
            <person name="Andreopoulos B."/>
            <person name="Baker S."/>
            <person name="Barry K."/>
            <person name="Bills G."/>
            <person name="Bluhm B."/>
            <person name="Cannon C."/>
            <person name="Castanera R."/>
            <person name="Culley D."/>
            <person name="Daum C."/>
            <person name="Ezra D."/>
            <person name="Gonzalez J."/>
            <person name="Henrissat B."/>
            <person name="Kuo A."/>
            <person name="Liang C."/>
            <person name="Lipzen A."/>
            <person name="Lutzoni F."/>
            <person name="Magnuson J."/>
            <person name="Mondo S."/>
            <person name="Nolan M."/>
            <person name="Ohm R."/>
            <person name="Pangilinan J."/>
            <person name="Park H.-J."/>
            <person name="Ramirez L."/>
            <person name="Alfaro M."/>
            <person name="Sun H."/>
            <person name="Tritt A."/>
            <person name="Yoshinaga Y."/>
            <person name="Zwiers L.-H."/>
            <person name="Turgeon B."/>
            <person name="Goodwin S."/>
            <person name="Spatafora J."/>
            <person name="Crous P."/>
            <person name="Grigoriev I."/>
        </authorList>
    </citation>
    <scope>NUCLEOTIDE SEQUENCE</scope>
    <source>
        <strain evidence="2">CBS 175.79</strain>
    </source>
</reference>
<feature type="chain" id="PRO_5025596837" description="Apple domain-containing protein" evidence="1">
    <location>
        <begin position="20"/>
        <end position="392"/>
    </location>
</feature>
<keyword evidence="1" id="KW-0732">Signal</keyword>
<feature type="signal peptide" evidence="1">
    <location>
        <begin position="1"/>
        <end position="19"/>
    </location>
</feature>
<name>A0A6A5XHU8_9PLEO</name>
<evidence type="ECO:0000313" key="2">
    <source>
        <dbReference type="EMBL" id="KAF2012436.1"/>
    </source>
</evidence>
<dbReference type="GeneID" id="54279792"/>
<protein>
    <recommendedName>
        <fullName evidence="4">Apple domain-containing protein</fullName>
    </recommendedName>
</protein>
<dbReference type="AlphaFoldDB" id="A0A6A5XHU8"/>
<organism evidence="2 3">
    <name type="scientific">Aaosphaeria arxii CBS 175.79</name>
    <dbReference type="NCBI Taxonomy" id="1450172"/>
    <lineage>
        <taxon>Eukaryota</taxon>
        <taxon>Fungi</taxon>
        <taxon>Dikarya</taxon>
        <taxon>Ascomycota</taxon>
        <taxon>Pezizomycotina</taxon>
        <taxon>Dothideomycetes</taxon>
        <taxon>Pleosporomycetidae</taxon>
        <taxon>Pleosporales</taxon>
        <taxon>Pleosporales incertae sedis</taxon>
        <taxon>Aaosphaeria</taxon>
    </lineage>
</organism>
<sequence length="392" mass="41441">MIAPTVLAALLAAVPSVLAQAVPDIPDVTSSFTRCTTRFGYQPLPTGTAGVPTWYAYTTTTHVAVLTYTTRDTVTSTPDATTFTNVATTTQVVTSITTSTPPATTIPTPAGFLPLVLFSMPEPTAVSRVKRLQLVDDVAKRQTPAGYTGGYIINPDGTTSSLNRVYPHRVLCQVRVTVNTTDIIVETAAPTTIVLPVSTDLVQSTSTVITTTTITEVVATPSVYAACAANNVVDHITDRDGNRMNFDRIAFRPAQGFPIENELVTNTVNAVNCCIACQNSPNCAGSFFVPSRQECHLRFTVAPVLNATSPLIPGGNVTLGNVVGPTGTAILPTGTSLTVQTQVPASCAKGSDTLYLGTIRGKSERDFPRRFALAFSNGPCGRMSVSPIRVRQ</sequence>
<dbReference type="RefSeq" id="XP_033380775.1">
    <property type="nucleotide sequence ID" value="XM_033522395.1"/>
</dbReference>
<gene>
    <name evidence="2" type="ORF">BU24DRAFT_252429</name>
</gene>
<accession>A0A6A5XHU8</accession>
<evidence type="ECO:0000256" key="1">
    <source>
        <dbReference type="SAM" id="SignalP"/>
    </source>
</evidence>
<dbReference type="Proteomes" id="UP000799778">
    <property type="component" value="Unassembled WGS sequence"/>
</dbReference>
<proteinExistence type="predicted"/>
<evidence type="ECO:0008006" key="4">
    <source>
        <dbReference type="Google" id="ProtNLM"/>
    </source>
</evidence>
<keyword evidence="3" id="KW-1185">Reference proteome</keyword>
<dbReference type="OrthoDB" id="5428787at2759"/>